<evidence type="ECO:0000259" key="1">
    <source>
        <dbReference type="Pfam" id="PF01832"/>
    </source>
</evidence>
<evidence type="ECO:0000313" key="4">
    <source>
        <dbReference type="EMBL" id="RGK45135.1"/>
    </source>
</evidence>
<evidence type="ECO:0000313" key="5">
    <source>
        <dbReference type="EMBL" id="RGT81591.1"/>
    </source>
</evidence>
<gene>
    <name evidence="7" type="ORF">DW001_09515</name>
    <name evidence="6" type="ORF">DWV45_01080</name>
    <name evidence="5" type="ORF">DWX06_07670</name>
    <name evidence="4" type="ORF">DXD13_02190</name>
    <name evidence="3" type="ORF">DXD95_01965</name>
    <name evidence="8" type="ORF">FYL37_07790</name>
    <name evidence="2" type="ORF">GKE07_02290</name>
</gene>
<proteinExistence type="predicted"/>
<dbReference type="EMBL" id="QRXG01000010">
    <property type="protein sequence ID" value="RGT81591.1"/>
    <property type="molecule type" value="Genomic_DNA"/>
</dbReference>
<dbReference type="AlphaFoldDB" id="A0A396FE60"/>
<evidence type="ECO:0000313" key="15">
    <source>
        <dbReference type="Proteomes" id="UP000479563"/>
    </source>
</evidence>
<evidence type="ECO:0000313" key="13">
    <source>
        <dbReference type="Proteomes" id="UP000284296"/>
    </source>
</evidence>
<evidence type="ECO:0000313" key="10">
    <source>
        <dbReference type="Proteomes" id="UP000261052"/>
    </source>
</evidence>
<evidence type="ECO:0000313" key="3">
    <source>
        <dbReference type="EMBL" id="RGI70534.1"/>
    </source>
</evidence>
<dbReference type="Proteomes" id="UP000266698">
    <property type="component" value="Unassembled WGS sequence"/>
</dbReference>
<reference evidence="8 14" key="4">
    <citation type="submission" date="2019-09" db="EMBL/GenBank/DDBJ databases">
        <title>Strain-level analysis of Eubacterium rectale using genomes from metagenomes.</title>
        <authorList>
            <person name="Karcher N."/>
            <person name="Segata N."/>
        </authorList>
    </citation>
    <scope>NUCLEOTIDE SEQUENCE [LARGE SCALE GENOMIC DNA]</scope>
    <source>
        <strain evidence="8 14">L2-21</strain>
    </source>
</reference>
<reference evidence="9 10" key="1">
    <citation type="submission" date="2018-08" db="EMBL/GenBank/DDBJ databases">
        <title>A genome reference for cultivated species of the human gut microbiota.</title>
        <authorList>
            <person name="Zou Y."/>
            <person name="Xue W."/>
            <person name="Luo G."/>
        </authorList>
    </citation>
    <scope>NUCLEOTIDE SEQUENCE [LARGE SCALE GENOMIC DNA]</scope>
    <source>
        <strain evidence="6 12">AF06-19</strain>
        <strain evidence="5 13">AF18-16LB</strain>
        <strain evidence="7 11">AF36-2BH</strain>
        <strain evidence="4 10">TF11-15AC</strain>
        <strain evidence="3 9">TM10-3</strain>
    </source>
</reference>
<evidence type="ECO:0000313" key="2">
    <source>
        <dbReference type="EMBL" id="MSC59071.1"/>
    </source>
</evidence>
<feature type="domain" description="Mannosyl-glycoprotein endo-beta-N-acetylglucosamidase-like" evidence="1">
    <location>
        <begin position="159"/>
        <end position="284"/>
    </location>
</feature>
<evidence type="ECO:0000313" key="8">
    <source>
        <dbReference type="EMBL" id="TYL58115.1"/>
    </source>
</evidence>
<dbReference type="OrthoDB" id="2051435at2"/>
<evidence type="ECO:0000313" key="9">
    <source>
        <dbReference type="Proteomes" id="UP000260642"/>
    </source>
</evidence>
<evidence type="ECO:0000313" key="6">
    <source>
        <dbReference type="EMBL" id="RGW89824.1"/>
    </source>
</evidence>
<sequence length="291" mass="32814">MHVTARTSDGVTKDYTICFYAARNYNYKYITINGICSVNDKAAINLGVSYNSNDTSLVFRWQIYDLSTGSWSTLTDWTGSNWVSWYPDSGNYWVYVESRTSDGTVESYCTAYQVTARYEIMGTTSTNLAQMVAYYNANNTYPEFYASSDAPTIETFCRIYLEECQAEGLKAEVAFCQAMLETGFLRYGVDVQINQYNFAGLGATGNGAPGNSFGSVREGIRAQVQHLKAYASTDGLNQPCVDTRFQHVRRGTAHYVEWLGIQENPYGRGWATAKNYGYNIVNMYMAKLFKY</sequence>
<name>A0A396FE60_9FIRM</name>
<dbReference type="Pfam" id="PF01832">
    <property type="entry name" value="Glucosaminidase"/>
    <property type="match status" value="1"/>
</dbReference>
<evidence type="ECO:0000313" key="7">
    <source>
        <dbReference type="EMBL" id="RHL78720.1"/>
    </source>
</evidence>
<dbReference type="Proteomes" id="UP000260642">
    <property type="component" value="Unassembled WGS sequence"/>
</dbReference>
<dbReference type="EMBL" id="QSAZ01000001">
    <property type="protein sequence ID" value="RGW89824.1"/>
    <property type="molecule type" value="Genomic_DNA"/>
</dbReference>
<protein>
    <recommendedName>
        <fullName evidence="1">Mannosyl-glycoprotein endo-beta-N-acetylglucosamidase-like domain-containing protein</fullName>
    </recommendedName>
</protein>
<accession>A0A396FE60</accession>
<dbReference type="EMBL" id="VSTG01000008">
    <property type="protein sequence ID" value="TYL58115.1"/>
    <property type="molecule type" value="Genomic_DNA"/>
</dbReference>
<dbReference type="Proteomes" id="UP000261052">
    <property type="component" value="Unassembled WGS sequence"/>
</dbReference>
<reference evidence="8 14" key="3">
    <citation type="submission" date="2019-08" db="EMBL/GenBank/DDBJ databases">
        <authorList>
            <person name="Duncan S."/>
            <person name="Walker A."/>
        </authorList>
    </citation>
    <scope>NUCLEOTIDE SEQUENCE [LARGE SCALE GENOMIC DNA]</scope>
    <source>
        <strain evidence="8 14">L2-21</strain>
    </source>
</reference>
<evidence type="ECO:0000313" key="14">
    <source>
        <dbReference type="Proteomes" id="UP000324325"/>
    </source>
</evidence>
<organism evidence="7 11">
    <name type="scientific">Agathobacter rectalis</name>
    <dbReference type="NCBI Taxonomy" id="39491"/>
    <lineage>
        <taxon>Bacteria</taxon>
        <taxon>Bacillati</taxon>
        <taxon>Bacillota</taxon>
        <taxon>Clostridia</taxon>
        <taxon>Lachnospirales</taxon>
        <taxon>Lachnospiraceae</taxon>
        <taxon>Agathobacter</taxon>
    </lineage>
</organism>
<dbReference type="Proteomes" id="UP000284296">
    <property type="component" value="Unassembled WGS sequence"/>
</dbReference>
<dbReference type="EMBL" id="QRPB01000010">
    <property type="protein sequence ID" value="RHL78720.1"/>
    <property type="molecule type" value="Genomic_DNA"/>
</dbReference>
<dbReference type="EMBL" id="QSOB01000002">
    <property type="protein sequence ID" value="RGI70534.1"/>
    <property type="molecule type" value="Genomic_DNA"/>
</dbReference>
<dbReference type="Proteomes" id="UP000479563">
    <property type="component" value="Unassembled WGS sequence"/>
</dbReference>
<dbReference type="EMBL" id="QSQP01000002">
    <property type="protein sequence ID" value="RGK45135.1"/>
    <property type="molecule type" value="Genomic_DNA"/>
</dbReference>
<dbReference type="InterPro" id="IPR002901">
    <property type="entry name" value="MGlyc_endo_b_GlcNAc-like_dom"/>
</dbReference>
<dbReference type="Proteomes" id="UP000324325">
    <property type="component" value="Unassembled WGS sequence"/>
</dbReference>
<dbReference type="GO" id="GO:0004040">
    <property type="term" value="F:amidase activity"/>
    <property type="evidence" value="ECO:0007669"/>
    <property type="project" value="InterPro"/>
</dbReference>
<evidence type="ECO:0000313" key="11">
    <source>
        <dbReference type="Proteomes" id="UP000266698"/>
    </source>
</evidence>
<dbReference type="EMBL" id="WKQP01000002">
    <property type="protein sequence ID" value="MSC59071.1"/>
    <property type="molecule type" value="Genomic_DNA"/>
</dbReference>
<evidence type="ECO:0000313" key="12">
    <source>
        <dbReference type="Proteomes" id="UP000283683"/>
    </source>
</evidence>
<comment type="caution">
    <text evidence="7">The sequence shown here is derived from an EMBL/GenBank/DDBJ whole genome shotgun (WGS) entry which is preliminary data.</text>
</comment>
<dbReference type="Proteomes" id="UP000283683">
    <property type="component" value="Unassembled WGS sequence"/>
</dbReference>
<dbReference type="Gene3D" id="1.10.530.10">
    <property type="match status" value="1"/>
</dbReference>
<reference evidence="2 15" key="2">
    <citation type="journal article" date="2019" name="Nat. Med.">
        <title>A library of human gut bacterial isolates paired with longitudinal multiomics data enables mechanistic microbiome research.</title>
        <authorList>
            <person name="Poyet M."/>
            <person name="Groussin M."/>
            <person name="Gibbons S.M."/>
            <person name="Avila-Pacheco J."/>
            <person name="Jiang X."/>
            <person name="Kearney S.M."/>
            <person name="Perrotta A.R."/>
            <person name="Berdy B."/>
            <person name="Zhao S."/>
            <person name="Lieberman T.D."/>
            <person name="Swanson P.K."/>
            <person name="Smith M."/>
            <person name="Roesemann S."/>
            <person name="Alexander J.E."/>
            <person name="Rich S.A."/>
            <person name="Livny J."/>
            <person name="Vlamakis H."/>
            <person name="Clish C."/>
            <person name="Bullock K."/>
            <person name="Deik A."/>
            <person name="Scott J."/>
            <person name="Pierce K.A."/>
            <person name="Xavier R.J."/>
            <person name="Alm E.J."/>
        </authorList>
    </citation>
    <scope>NUCLEOTIDE SEQUENCE [LARGE SCALE GENOMIC DNA]</scope>
    <source>
        <strain evidence="2 15">BIOML-A11</strain>
    </source>
</reference>